<protein>
    <submittedName>
        <fullName evidence="2">PTS sugar transporter subunit IIA</fullName>
    </submittedName>
</protein>
<keyword evidence="2" id="KW-0762">Sugar transport</keyword>
<reference evidence="2 3" key="1">
    <citation type="submission" date="2020-10" db="EMBL/GenBank/DDBJ databases">
        <title>Olsenella immobilis sp.nov., isolated from the mud in a fermentation cellar used for the production of Chinese strong-flavoured liquor.</title>
        <authorList>
            <person name="Lu L."/>
        </authorList>
    </citation>
    <scope>NUCLEOTIDE SEQUENCE [LARGE SCALE GENOMIC DNA]</scope>
    <source>
        <strain evidence="2 3">LZLJ-2</strain>
    </source>
</reference>
<accession>A0A7S7RTU5</accession>
<feature type="domain" description="PTS EIIA type-2" evidence="1">
    <location>
        <begin position="1"/>
        <end position="67"/>
    </location>
</feature>
<organism evidence="2 3">
    <name type="scientific">Thermophilibacter immobilis</name>
    <dbReference type="NCBI Taxonomy" id="2779519"/>
    <lineage>
        <taxon>Bacteria</taxon>
        <taxon>Bacillati</taxon>
        <taxon>Actinomycetota</taxon>
        <taxon>Coriobacteriia</taxon>
        <taxon>Coriobacteriales</taxon>
        <taxon>Atopobiaceae</taxon>
        <taxon>Thermophilibacter</taxon>
    </lineage>
</organism>
<dbReference type="InterPro" id="IPR016152">
    <property type="entry name" value="PTrfase/Anion_transptr"/>
</dbReference>
<keyword evidence="3" id="KW-1185">Reference proteome</keyword>
<dbReference type="SUPFAM" id="SSF55804">
    <property type="entry name" value="Phoshotransferase/anion transport protein"/>
    <property type="match status" value="1"/>
</dbReference>
<evidence type="ECO:0000259" key="1">
    <source>
        <dbReference type="PROSITE" id="PS51094"/>
    </source>
</evidence>
<dbReference type="AlphaFoldDB" id="A0A7S7RTU5"/>
<dbReference type="PROSITE" id="PS51094">
    <property type="entry name" value="PTS_EIIA_TYPE_2"/>
    <property type="match status" value="1"/>
</dbReference>
<name>A0A7S7RTU5_9ACTN</name>
<dbReference type="Gene3D" id="3.40.930.10">
    <property type="entry name" value="Mannitol-specific EII, Chain A"/>
    <property type="match status" value="1"/>
</dbReference>
<dbReference type="RefSeq" id="WP_194371156.1">
    <property type="nucleotide sequence ID" value="NZ_CP063767.1"/>
</dbReference>
<proteinExistence type="predicted"/>
<dbReference type="InterPro" id="IPR002178">
    <property type="entry name" value="PTS_EIIA_type-2_dom"/>
</dbReference>
<evidence type="ECO:0000313" key="3">
    <source>
        <dbReference type="Proteomes" id="UP000593735"/>
    </source>
</evidence>
<evidence type="ECO:0000313" key="2">
    <source>
        <dbReference type="EMBL" id="QOY60571.1"/>
    </source>
</evidence>
<dbReference type="Proteomes" id="UP000593735">
    <property type="component" value="Chromosome"/>
</dbReference>
<keyword evidence="2" id="KW-0813">Transport</keyword>
<sequence>MAVGSRPIPWSSQSVSLILLIGINEDSRREFKLLFDVLFRVLRSRANVRQLIRADSYETMVGLLESMVIKASSA</sequence>
<gene>
    <name evidence="2" type="ORF">INP52_09300</name>
</gene>
<dbReference type="EMBL" id="CP063767">
    <property type="protein sequence ID" value="QOY60571.1"/>
    <property type="molecule type" value="Genomic_DNA"/>
</dbReference>
<dbReference type="KEGG" id="tio:INP52_09300"/>